<comment type="similarity">
    <text evidence="1">Belongs to the RRP15 family.</text>
</comment>
<reference evidence="3 4" key="1">
    <citation type="submission" date="2021-07" db="EMBL/GenBank/DDBJ databases">
        <title>The Aristolochia fimbriata genome: insights into angiosperm evolution, floral development and chemical biosynthesis.</title>
        <authorList>
            <person name="Jiao Y."/>
        </authorList>
    </citation>
    <scope>NUCLEOTIDE SEQUENCE [LARGE SCALE GENOMIC DNA]</scope>
    <source>
        <strain evidence="3">IBCAS-2021</strain>
        <tissue evidence="3">Leaf</tissue>
    </source>
</reference>
<feature type="compositionally biased region" description="Polar residues" evidence="2">
    <location>
        <begin position="251"/>
        <end position="268"/>
    </location>
</feature>
<dbReference type="Proteomes" id="UP000825729">
    <property type="component" value="Unassembled WGS sequence"/>
</dbReference>
<dbReference type="AlphaFoldDB" id="A0AAV7ET53"/>
<dbReference type="EMBL" id="JAINDJ010000004">
    <property type="protein sequence ID" value="KAG9451270.1"/>
    <property type="molecule type" value="Genomic_DNA"/>
</dbReference>
<feature type="region of interest" description="Disordered" evidence="2">
    <location>
        <begin position="293"/>
        <end position="316"/>
    </location>
</feature>
<evidence type="ECO:0008006" key="5">
    <source>
        <dbReference type="Google" id="ProtNLM"/>
    </source>
</evidence>
<evidence type="ECO:0000313" key="3">
    <source>
        <dbReference type="EMBL" id="KAG9451270.1"/>
    </source>
</evidence>
<dbReference type="PANTHER" id="PTHR13245">
    <property type="entry name" value="RRP15-LIKE PROTEIN"/>
    <property type="match status" value="1"/>
</dbReference>
<dbReference type="InterPro" id="IPR012459">
    <property type="entry name" value="Rrp15"/>
</dbReference>
<dbReference type="GO" id="GO:0000460">
    <property type="term" value="P:maturation of 5.8S rRNA"/>
    <property type="evidence" value="ECO:0007669"/>
    <property type="project" value="TreeGrafter"/>
</dbReference>
<gene>
    <name evidence="3" type="ORF">H6P81_011235</name>
</gene>
<sequence length="316" mass="35082">MGTVGTQASKEAIKFPKKRKLGKKKGSKAKKLRRKNEQAGPKVRINRKLKQLYKKRAVEYNSDDEASEGEARGVTSDQLDGEGASSGDERPDDLHVEEEKGSSDEEEDEIEEGTRFAEGCRAFRMAFTKIMKTKISSDVLGPVLSAHKKLIAEKLAEEETERKVKGEAKKEKLLVREKGHVKPNSYLDTKDKFLISVATKGVVKLFNAVSKAQNAQKGLASSRSKDAKALGKQRKETFMSELRKPLGQVANDFSSKNFMKGTTSSNTQNDEEPGWAPLRDSYMLTDSKLKDWDKMPDQPVAVPVDGLPLESSSDED</sequence>
<protein>
    <recommendedName>
        <fullName evidence="5">RRP15-like protein</fullName>
    </recommendedName>
</protein>
<feature type="compositionally biased region" description="Basic residues" evidence="2">
    <location>
        <begin position="44"/>
        <end position="55"/>
    </location>
</feature>
<dbReference type="Pfam" id="PF07890">
    <property type="entry name" value="Rrp15p"/>
    <property type="match status" value="1"/>
</dbReference>
<feature type="compositionally biased region" description="Basic residues" evidence="2">
    <location>
        <begin position="15"/>
        <end position="34"/>
    </location>
</feature>
<evidence type="ECO:0000313" key="4">
    <source>
        <dbReference type="Proteomes" id="UP000825729"/>
    </source>
</evidence>
<dbReference type="GO" id="GO:0030687">
    <property type="term" value="C:preribosome, large subunit precursor"/>
    <property type="evidence" value="ECO:0007669"/>
    <property type="project" value="TreeGrafter"/>
</dbReference>
<organism evidence="3 4">
    <name type="scientific">Aristolochia fimbriata</name>
    <name type="common">White veined hardy Dutchman's pipe vine</name>
    <dbReference type="NCBI Taxonomy" id="158543"/>
    <lineage>
        <taxon>Eukaryota</taxon>
        <taxon>Viridiplantae</taxon>
        <taxon>Streptophyta</taxon>
        <taxon>Embryophyta</taxon>
        <taxon>Tracheophyta</taxon>
        <taxon>Spermatophyta</taxon>
        <taxon>Magnoliopsida</taxon>
        <taxon>Magnoliidae</taxon>
        <taxon>Piperales</taxon>
        <taxon>Aristolochiaceae</taxon>
        <taxon>Aristolochia</taxon>
    </lineage>
</organism>
<accession>A0AAV7ET53</accession>
<name>A0AAV7ET53_ARIFI</name>
<comment type="caution">
    <text evidence="3">The sequence shown here is derived from an EMBL/GenBank/DDBJ whole genome shotgun (WGS) entry which is preliminary data.</text>
</comment>
<proteinExistence type="inferred from homology"/>
<keyword evidence="4" id="KW-1185">Reference proteome</keyword>
<feature type="region of interest" description="Disordered" evidence="2">
    <location>
        <begin position="1"/>
        <end position="115"/>
    </location>
</feature>
<feature type="region of interest" description="Disordered" evidence="2">
    <location>
        <begin position="250"/>
        <end position="278"/>
    </location>
</feature>
<dbReference type="GO" id="GO:0000470">
    <property type="term" value="P:maturation of LSU-rRNA"/>
    <property type="evidence" value="ECO:0007669"/>
    <property type="project" value="TreeGrafter"/>
</dbReference>
<evidence type="ECO:0000256" key="1">
    <source>
        <dbReference type="ARBA" id="ARBA00007462"/>
    </source>
</evidence>
<dbReference type="PANTHER" id="PTHR13245:SF14">
    <property type="entry name" value="RRP15-LIKE PROTEIN"/>
    <property type="match status" value="1"/>
</dbReference>
<feature type="compositionally biased region" description="Basic and acidic residues" evidence="2">
    <location>
        <begin position="87"/>
        <end position="103"/>
    </location>
</feature>
<evidence type="ECO:0000256" key="2">
    <source>
        <dbReference type="SAM" id="MobiDB-lite"/>
    </source>
</evidence>